<sequence>MTPSGDFISAFALLGQRFLRSHANSIVRVAFNNVRCIRSAFPFEAEEGFKFLREVLPPAIRSKRLNFQSERGLKLGKELHGPHCLL</sequence>
<protein>
    <submittedName>
        <fullName evidence="1">Uncharacterized protein</fullName>
    </submittedName>
</protein>
<proteinExistence type="predicted"/>
<evidence type="ECO:0000313" key="2">
    <source>
        <dbReference type="Proteomes" id="UP000481153"/>
    </source>
</evidence>
<reference evidence="1 2" key="1">
    <citation type="submission" date="2019-07" db="EMBL/GenBank/DDBJ databases">
        <title>Genomics analysis of Aphanomyces spp. identifies a new class of oomycete effector associated with host adaptation.</title>
        <authorList>
            <person name="Gaulin E."/>
        </authorList>
    </citation>
    <scope>NUCLEOTIDE SEQUENCE [LARGE SCALE GENOMIC DNA]</scope>
    <source>
        <strain evidence="1 2">ATCC 201684</strain>
    </source>
</reference>
<dbReference type="EMBL" id="VJMJ01000118">
    <property type="protein sequence ID" value="KAF0733959.1"/>
    <property type="molecule type" value="Genomic_DNA"/>
</dbReference>
<dbReference type="AlphaFoldDB" id="A0A6G0X2C2"/>
<gene>
    <name evidence="1" type="ORF">Ae201684_009137</name>
</gene>
<name>A0A6G0X2C2_9STRA</name>
<comment type="caution">
    <text evidence="1">The sequence shown here is derived from an EMBL/GenBank/DDBJ whole genome shotgun (WGS) entry which is preliminary data.</text>
</comment>
<accession>A0A6G0X2C2</accession>
<organism evidence="1 2">
    <name type="scientific">Aphanomyces euteiches</name>
    <dbReference type="NCBI Taxonomy" id="100861"/>
    <lineage>
        <taxon>Eukaryota</taxon>
        <taxon>Sar</taxon>
        <taxon>Stramenopiles</taxon>
        <taxon>Oomycota</taxon>
        <taxon>Saprolegniomycetes</taxon>
        <taxon>Saprolegniales</taxon>
        <taxon>Verrucalvaceae</taxon>
        <taxon>Aphanomyces</taxon>
    </lineage>
</organism>
<keyword evidence="2" id="KW-1185">Reference proteome</keyword>
<evidence type="ECO:0000313" key="1">
    <source>
        <dbReference type="EMBL" id="KAF0733959.1"/>
    </source>
</evidence>
<dbReference type="Proteomes" id="UP000481153">
    <property type="component" value="Unassembled WGS sequence"/>
</dbReference>